<evidence type="ECO:0000313" key="17">
    <source>
        <dbReference type="EMBL" id="SBT47518.1"/>
    </source>
</evidence>
<keyword evidence="18" id="KW-1185">Reference proteome</keyword>
<evidence type="ECO:0000256" key="1">
    <source>
        <dbReference type="ARBA" id="ARBA00000098"/>
    </source>
</evidence>
<name>A0A1A8ZUC9_9ACTN</name>
<dbReference type="EMBL" id="LT594323">
    <property type="protein sequence ID" value="SBT47518.1"/>
    <property type="molecule type" value="Genomic_DNA"/>
</dbReference>
<evidence type="ECO:0000256" key="9">
    <source>
        <dbReference type="ARBA" id="ARBA00022833"/>
    </source>
</evidence>
<dbReference type="InterPro" id="IPR045357">
    <property type="entry name" value="Aminopeptidase_N-like_N"/>
</dbReference>
<dbReference type="PATRIC" id="fig|261654.4.peg.3820"/>
<keyword evidence="14" id="KW-0732">Signal</keyword>
<accession>A0A1A8ZUC9</accession>
<dbReference type="PANTHER" id="PTHR11533">
    <property type="entry name" value="PROTEASE M1 ZINC METALLOPROTEASE"/>
    <property type="match status" value="1"/>
</dbReference>
<evidence type="ECO:0000256" key="11">
    <source>
        <dbReference type="ARBA" id="ARBA00029811"/>
    </source>
</evidence>
<evidence type="ECO:0000256" key="7">
    <source>
        <dbReference type="ARBA" id="ARBA00022723"/>
    </source>
</evidence>
<feature type="compositionally biased region" description="Low complexity" evidence="13">
    <location>
        <begin position="36"/>
        <end position="45"/>
    </location>
</feature>
<dbReference type="InterPro" id="IPR014782">
    <property type="entry name" value="Peptidase_M1_dom"/>
</dbReference>
<evidence type="ECO:0000256" key="10">
    <source>
        <dbReference type="ARBA" id="ARBA00023049"/>
    </source>
</evidence>
<feature type="signal peptide" evidence="14">
    <location>
        <begin position="1"/>
        <end position="30"/>
    </location>
</feature>
<dbReference type="SUPFAM" id="SSF63737">
    <property type="entry name" value="Leukotriene A4 hydrolase N-terminal domain"/>
    <property type="match status" value="1"/>
</dbReference>
<evidence type="ECO:0000256" key="12">
    <source>
        <dbReference type="ARBA" id="ARBA00031533"/>
    </source>
</evidence>
<evidence type="ECO:0000256" key="14">
    <source>
        <dbReference type="SAM" id="SignalP"/>
    </source>
</evidence>
<dbReference type="CDD" id="cd09603">
    <property type="entry name" value="M1_APN_like"/>
    <property type="match status" value="1"/>
</dbReference>
<evidence type="ECO:0000256" key="2">
    <source>
        <dbReference type="ARBA" id="ARBA00001947"/>
    </source>
</evidence>
<keyword evidence="8" id="KW-0378">Hydrolase</keyword>
<evidence type="ECO:0000256" key="3">
    <source>
        <dbReference type="ARBA" id="ARBA00010136"/>
    </source>
</evidence>
<keyword evidence="10" id="KW-0482">Metalloprotease</keyword>
<dbReference type="PRINTS" id="PR00756">
    <property type="entry name" value="ALADIPTASE"/>
</dbReference>
<dbReference type="InterPro" id="IPR001930">
    <property type="entry name" value="Peptidase_M1"/>
</dbReference>
<evidence type="ECO:0000256" key="13">
    <source>
        <dbReference type="SAM" id="MobiDB-lite"/>
    </source>
</evidence>
<dbReference type="InterPro" id="IPR027268">
    <property type="entry name" value="Peptidase_M4/M1_CTD_sf"/>
</dbReference>
<sequence length="487" mass="52199">MTLARWSGRRRLGLLLPGALLLAGCGSPEAEPTVQSPTAAAPSATRSVGPGAPGAGDPYFPGYGNGGYDVAQYRVQVRYDPATDKLTGTTTVRATATANLTAFNLDLAGLTVRSVTVDGAKAGHTRTADELVVTPGTALTAGNGFVAEIRYDGVPAALRNEVIGEGGWLHTSDGAIALGQPESASTWFPVNDHPSDKARYQFEITVPKDLTAVSNGVPEGRTVRGDWATWSWVEDAPMASYLSTVVIGKFRVTRGTHKGRPVFSAVTTKVADGAPDRSIARTVEVADYLESVFGPYPFDAYGGVVVADDRVRYALETQSRPVYSAGFFRQGDNTGVVAHELGHQWFGDSVSLAKWQDIWLNEGLATYAEWLWAEHTGVSTVQRTFEQMYAGASGQVWRTPPGKPGVANLFGRSVYDRGGMTVHALRVAVGDTAFFTILRTWAAEKKNGNATTAEFVALAERISHKKLGKLFDAWLYGTERPAEPKPL</sequence>
<comment type="similarity">
    <text evidence="3">Belongs to the peptidase M1 family.</text>
</comment>
<evidence type="ECO:0000256" key="6">
    <source>
        <dbReference type="ARBA" id="ARBA00022670"/>
    </source>
</evidence>
<dbReference type="Gene3D" id="1.10.390.10">
    <property type="entry name" value="Neutral Protease Domain 2"/>
    <property type="match status" value="1"/>
</dbReference>
<comment type="cofactor">
    <cofactor evidence="2">
        <name>Zn(2+)</name>
        <dbReference type="ChEBI" id="CHEBI:29105"/>
    </cofactor>
</comment>
<evidence type="ECO:0000256" key="8">
    <source>
        <dbReference type="ARBA" id="ARBA00022801"/>
    </source>
</evidence>
<feature type="chain" id="PRO_5008382991" description="Aminopeptidase N" evidence="14">
    <location>
        <begin position="31"/>
        <end position="487"/>
    </location>
</feature>
<dbReference type="GO" id="GO:0008237">
    <property type="term" value="F:metallopeptidase activity"/>
    <property type="evidence" value="ECO:0007669"/>
    <property type="project" value="UniProtKB-KW"/>
</dbReference>
<dbReference type="Pfam" id="PF01433">
    <property type="entry name" value="Peptidase_M1"/>
    <property type="match status" value="1"/>
</dbReference>
<dbReference type="InterPro" id="IPR042097">
    <property type="entry name" value="Aminopeptidase_N-like_N_sf"/>
</dbReference>
<feature type="domain" description="Aminopeptidase N-like N-terminal" evidence="16">
    <location>
        <begin position="72"/>
        <end position="242"/>
    </location>
</feature>
<feature type="domain" description="Peptidase M1 membrane alanine aminopeptidase" evidence="15">
    <location>
        <begin position="332"/>
        <end position="474"/>
    </location>
</feature>
<keyword evidence="6" id="KW-0645">Protease</keyword>
<evidence type="ECO:0000313" key="18">
    <source>
        <dbReference type="Proteomes" id="UP000199385"/>
    </source>
</evidence>
<dbReference type="RefSeq" id="WP_091665997.1">
    <property type="nucleotide sequence ID" value="NZ_LT594323.1"/>
</dbReference>
<gene>
    <name evidence="17" type="ORF">GA0070611_3757</name>
</gene>
<dbReference type="GO" id="GO:0006508">
    <property type="term" value="P:proteolysis"/>
    <property type="evidence" value="ECO:0007669"/>
    <property type="project" value="UniProtKB-KW"/>
</dbReference>
<dbReference type="AlphaFoldDB" id="A0A1A8ZUC9"/>
<dbReference type="Proteomes" id="UP000199385">
    <property type="component" value="Chromosome I"/>
</dbReference>
<organism evidence="17 18">
    <name type="scientific">Micromonospora auratinigra</name>
    <dbReference type="NCBI Taxonomy" id="261654"/>
    <lineage>
        <taxon>Bacteria</taxon>
        <taxon>Bacillati</taxon>
        <taxon>Actinomycetota</taxon>
        <taxon>Actinomycetes</taxon>
        <taxon>Micromonosporales</taxon>
        <taxon>Micromonosporaceae</taxon>
        <taxon>Micromonospora</taxon>
    </lineage>
</organism>
<dbReference type="GO" id="GO:0008270">
    <property type="term" value="F:zinc ion binding"/>
    <property type="evidence" value="ECO:0007669"/>
    <property type="project" value="InterPro"/>
</dbReference>
<dbReference type="PANTHER" id="PTHR11533:SF297">
    <property type="entry name" value="AMINOPEPTIDASE N"/>
    <property type="match status" value="1"/>
</dbReference>
<protein>
    <recommendedName>
        <fullName evidence="5">Aminopeptidase N</fullName>
        <ecNumber evidence="4">3.4.11.2</ecNumber>
    </recommendedName>
    <alternativeName>
        <fullName evidence="11">Alanine aminopeptidase</fullName>
    </alternativeName>
    <alternativeName>
        <fullName evidence="12">Lysyl aminopeptidase</fullName>
    </alternativeName>
</protein>
<comment type="catalytic activity">
    <reaction evidence="1">
        <text>Release of an N-terminal amino acid, Xaa-|-Yaa- from a peptide, amide or arylamide. Xaa is preferably Ala, but may be most amino acids including Pro (slow action). When a terminal hydrophobic residue is followed by a prolyl residue, the two may be released as an intact Xaa-Pro dipeptide.</text>
        <dbReference type="EC" id="3.4.11.2"/>
    </reaction>
</comment>
<dbReference type="OrthoDB" id="100605at2"/>
<dbReference type="PROSITE" id="PS51257">
    <property type="entry name" value="PROKAR_LIPOPROTEIN"/>
    <property type="match status" value="1"/>
</dbReference>
<dbReference type="Pfam" id="PF17900">
    <property type="entry name" value="Peptidase_M1_N"/>
    <property type="match status" value="1"/>
</dbReference>
<evidence type="ECO:0000256" key="4">
    <source>
        <dbReference type="ARBA" id="ARBA00012564"/>
    </source>
</evidence>
<feature type="region of interest" description="Disordered" evidence="13">
    <location>
        <begin position="27"/>
        <end position="58"/>
    </location>
</feature>
<keyword evidence="9" id="KW-0862">Zinc</keyword>
<evidence type="ECO:0000259" key="16">
    <source>
        <dbReference type="Pfam" id="PF17900"/>
    </source>
</evidence>
<dbReference type="Gene3D" id="2.60.40.1730">
    <property type="entry name" value="tricorn interacting facor f3 domain"/>
    <property type="match status" value="1"/>
</dbReference>
<dbReference type="SUPFAM" id="SSF55486">
    <property type="entry name" value="Metalloproteases ('zincins'), catalytic domain"/>
    <property type="match status" value="1"/>
</dbReference>
<keyword evidence="7" id="KW-0479">Metal-binding</keyword>
<evidence type="ECO:0000256" key="5">
    <source>
        <dbReference type="ARBA" id="ARBA00015611"/>
    </source>
</evidence>
<dbReference type="InterPro" id="IPR050344">
    <property type="entry name" value="Peptidase_M1_aminopeptidases"/>
</dbReference>
<proteinExistence type="inferred from homology"/>
<dbReference type="STRING" id="261654.GA0070611_3757"/>
<evidence type="ECO:0000259" key="15">
    <source>
        <dbReference type="Pfam" id="PF01433"/>
    </source>
</evidence>
<dbReference type="GO" id="GO:0016285">
    <property type="term" value="F:alanyl aminopeptidase activity"/>
    <property type="evidence" value="ECO:0007669"/>
    <property type="project" value="UniProtKB-EC"/>
</dbReference>
<reference evidence="18" key="1">
    <citation type="submission" date="2016-06" db="EMBL/GenBank/DDBJ databases">
        <authorList>
            <person name="Varghese N."/>
            <person name="Submissions Spin"/>
        </authorList>
    </citation>
    <scope>NUCLEOTIDE SEQUENCE [LARGE SCALE GENOMIC DNA]</scope>
    <source>
        <strain evidence="18">DSM 44815</strain>
    </source>
</reference>
<dbReference type="EC" id="3.4.11.2" evidence="4"/>